<proteinExistence type="predicted"/>
<evidence type="ECO:0000313" key="8">
    <source>
        <dbReference type="Proteomes" id="UP000007041"/>
    </source>
</evidence>
<sequence length="1260" mass="138707">MRCLSKINIYYKFLFVFTLVFIGNVYFCSSTYASSNIVQGKTVSVKQIIDPSSSVDVSYMLPYEPSRAVDGDKTNPTSRWQTRQGVGETYLQVNLGGIYSIDRWVVYHQGYLWNAQPNDFYNLKAYRLQKSNDGVNFVDVDIVNNNFSNKTDKMVQKFTAKYLRVYINQGCGYTADNSWNSILEFEAYGELASLPNLTTSNATEVGTGKAILHGEVVSDGKSNITERGFVYSTVDNPAIGSANVNALVCEGTTGNLSKEISTGLLPNTTYYFRSYAKNELGIGYGEVKTFTTLGSSLNIISDNINEMNLNGAEIIVNLDGETFKDNILDVSNFSIINMPVGMSITNINYKSDTNVGIIIGYDGTDFDSDINNLKVTIDSSELTNDVDMTSTNEFALIAVNDDESIELSNSIQIVEGQEDGKSIKVDIVGGTFAPVLNLANWSISKLPTGVSVESIVRDTNKSVSLILTGNTTEDYDTDITDIEITCDETQFVDANNSQSLTSNSGVVFTAIVEGNPPIGELVFDMSIPIPNATVDTNYQGYIFSVTGGTQPLEFSITSGALPQGMTLLSAGVISGTPELSGTFNFTVNVTDSGTPTLSKNQTFNIEVMEKQIIEVVDIEVKSQPRLVYTEGDKLDLRNLIVILIKSDLSSVDVGYSDFQANNIICDINHGEILELNDDNKSILVSHTVSSKSVETQNISVSEKIEPLILDDTVTLPEGTVGKKYIGYGFVATGGKGIKEFTLESGNLPSGITLSDDGTLSGVPTEAGLKSFTISVTDSDLPPTTTSGAFSIIINEAPIINPITVINIEVKRQPKLIYTEGDSLNLDGLTVTLYKSDGSTQDINYGMFYSFGIETNMDNNSKLTINDNASVIRVKHIDSKLICYTQSLTINKLPPSNNGNNDNSSNTKNQEAREKTQVKKDTQEKNIIKIDNIKDSIEKQLNNGSNELDISTALAEFSFDKATMDWLSTEGKKNLELSVAMVDRDTLSPDLIAIVGDRPVYDFELLVDNESASKFGGNVRVSIPYTLKPGEDSRGIVVYYINNNGELEVIRNCYFDEKNNIVTFITDHFSKYMIGYNKVSFNDINGDSWYKNAVNFVSARGILPKNINGSYEPNANINRAEFLAMLMKAYDIEPDYTLIGNFSDSIENTYSEYILAAKKLKITVGVGNNKFEPEREISREEMFTLLYNTLDNLGKLPKEKIDREISEFDDYAQISPWAHNTMNHFIKAGIINGTDNNKLLPKDKTSRAQMAQIIYNLISSK</sequence>
<organism evidence="7 8">
    <name type="scientific">Acetoanaerobium sticklandii (strain ATCC 12662 / DSM 519 / JCM 1433 / CCUG 9281 / NCIMB 10654 / HF)</name>
    <name type="common">Clostridium sticklandii</name>
    <dbReference type="NCBI Taxonomy" id="499177"/>
    <lineage>
        <taxon>Bacteria</taxon>
        <taxon>Bacillati</taxon>
        <taxon>Bacillota</taxon>
        <taxon>Clostridia</taxon>
        <taxon>Peptostreptococcales</taxon>
        <taxon>Filifactoraceae</taxon>
        <taxon>Acetoanaerobium</taxon>
    </lineage>
</organism>
<feature type="domain" description="SLH" evidence="6">
    <location>
        <begin position="1076"/>
        <end position="1139"/>
    </location>
</feature>
<dbReference type="InterPro" id="IPR013783">
    <property type="entry name" value="Ig-like_fold"/>
</dbReference>
<keyword evidence="4" id="KW-1133">Transmembrane helix</keyword>
<dbReference type="InterPro" id="IPR015919">
    <property type="entry name" value="Cadherin-like_sf"/>
</dbReference>
<feature type="region of interest" description="Disordered" evidence="3">
    <location>
        <begin position="892"/>
        <end position="921"/>
    </location>
</feature>
<dbReference type="Pfam" id="PF00395">
    <property type="entry name" value="SLH"/>
    <property type="match status" value="3"/>
</dbReference>
<feature type="domain" description="SLH" evidence="6">
    <location>
        <begin position="1204"/>
        <end position="1260"/>
    </location>
</feature>
<dbReference type="PANTHER" id="PTHR37494:SF1">
    <property type="entry name" value="STAPHYLOCOCCUS AUREUS SURFACE PROTEIN A"/>
    <property type="match status" value="1"/>
</dbReference>
<dbReference type="Pfam" id="PF22633">
    <property type="entry name" value="F5_F8_type_C_2"/>
    <property type="match status" value="1"/>
</dbReference>
<dbReference type="Gene3D" id="2.60.40.10">
    <property type="entry name" value="Immunoglobulins"/>
    <property type="match status" value="2"/>
</dbReference>
<dbReference type="GO" id="GO:0016798">
    <property type="term" value="F:hydrolase activity, acting on glycosyl bonds"/>
    <property type="evidence" value="ECO:0007669"/>
    <property type="project" value="UniProtKB-KW"/>
</dbReference>
<feature type="domain" description="F5/8 type C" evidence="5">
    <location>
        <begin position="28"/>
        <end position="190"/>
    </location>
</feature>
<dbReference type="InterPro" id="IPR001119">
    <property type="entry name" value="SLH_dom"/>
</dbReference>
<evidence type="ECO:0000256" key="4">
    <source>
        <dbReference type="SAM" id="Phobius"/>
    </source>
</evidence>
<dbReference type="GeneID" id="35559526"/>
<dbReference type="BioCyc" id="CSTI499177:GJE9-2545-MONOMER"/>
<accession>E3PVB4</accession>
<dbReference type="Pfam" id="PF05345">
    <property type="entry name" value="He_PIG"/>
    <property type="match status" value="2"/>
</dbReference>
<dbReference type="eggNOG" id="COG4733">
    <property type="taxonomic scope" value="Bacteria"/>
</dbReference>
<dbReference type="PROSITE" id="PS51272">
    <property type="entry name" value="SLH"/>
    <property type="match status" value="3"/>
</dbReference>
<dbReference type="SUPFAM" id="SSF49785">
    <property type="entry name" value="Galactose-binding domain-like"/>
    <property type="match status" value="1"/>
</dbReference>
<protein>
    <submittedName>
        <fullName evidence="7">Uncharacterized protein</fullName>
    </submittedName>
</protein>
<keyword evidence="4" id="KW-0472">Membrane</keyword>
<dbReference type="RefSeq" id="WP_013362658.1">
    <property type="nucleotide sequence ID" value="NC_014614.1"/>
</dbReference>
<dbReference type="Proteomes" id="UP000007041">
    <property type="component" value="Chromosome"/>
</dbReference>
<dbReference type="STRING" id="1511.CLOST_2452"/>
<evidence type="ECO:0000259" key="5">
    <source>
        <dbReference type="PROSITE" id="PS50022"/>
    </source>
</evidence>
<keyword evidence="8" id="KW-1185">Reference proteome</keyword>
<dbReference type="Gene3D" id="2.60.40.3630">
    <property type="match status" value="2"/>
</dbReference>
<dbReference type="eggNOG" id="COG3468">
    <property type="taxonomic scope" value="Bacteria"/>
</dbReference>
<evidence type="ECO:0000259" key="6">
    <source>
        <dbReference type="PROSITE" id="PS51272"/>
    </source>
</evidence>
<keyword evidence="2" id="KW-0326">Glycosidase</keyword>
<dbReference type="PANTHER" id="PTHR37494">
    <property type="entry name" value="HEMAGGLUTININ"/>
    <property type="match status" value="1"/>
</dbReference>
<dbReference type="GO" id="GO:0005509">
    <property type="term" value="F:calcium ion binding"/>
    <property type="evidence" value="ECO:0007669"/>
    <property type="project" value="InterPro"/>
</dbReference>
<feature type="domain" description="SLH" evidence="6">
    <location>
        <begin position="1140"/>
        <end position="1199"/>
    </location>
</feature>
<feature type="transmembrane region" description="Helical" evidence="4">
    <location>
        <begin position="9"/>
        <end position="27"/>
    </location>
</feature>
<keyword evidence="1" id="KW-0677">Repeat</keyword>
<evidence type="ECO:0000256" key="1">
    <source>
        <dbReference type="ARBA" id="ARBA00022737"/>
    </source>
</evidence>
<feature type="compositionally biased region" description="Low complexity" evidence="3">
    <location>
        <begin position="895"/>
        <end position="908"/>
    </location>
</feature>
<gene>
    <name evidence="7" type="ordered locus">CLOST_2452</name>
</gene>
<dbReference type="KEGG" id="cst:CLOST_2452"/>
<feature type="compositionally biased region" description="Basic and acidic residues" evidence="3">
    <location>
        <begin position="909"/>
        <end position="921"/>
    </location>
</feature>
<dbReference type="InterPro" id="IPR000421">
    <property type="entry name" value="FA58C"/>
</dbReference>
<dbReference type="InterPro" id="IPR008979">
    <property type="entry name" value="Galactose-bd-like_sf"/>
</dbReference>
<dbReference type="eggNOG" id="COG5492">
    <property type="taxonomic scope" value="Bacteria"/>
</dbReference>
<keyword evidence="4" id="KW-0812">Transmembrane</keyword>
<dbReference type="PROSITE" id="PS50022">
    <property type="entry name" value="FA58C_3"/>
    <property type="match status" value="1"/>
</dbReference>
<name>E3PVB4_ACESD</name>
<dbReference type="AlphaFoldDB" id="E3PVB4"/>
<reference evidence="8" key="1">
    <citation type="journal article" date="2010" name="BMC Genomics">
        <title>Clostridium sticklandii, a specialist in amino acid degradation:revisiting its metabolism through its genome sequence.</title>
        <authorList>
            <person name="Fonknechten N."/>
            <person name="Chaussonnerie S."/>
            <person name="Tricot S."/>
            <person name="Lajus A."/>
            <person name="Andreesen J.R."/>
            <person name="Perchat N."/>
            <person name="Pelletier E."/>
            <person name="Gouyvenoux M."/>
            <person name="Barbe V."/>
            <person name="Salanoubat M."/>
            <person name="Le Paslier D."/>
            <person name="Weissenbach J."/>
            <person name="Cohen G.N."/>
            <person name="Kreimeyer A."/>
        </authorList>
    </citation>
    <scope>NUCLEOTIDE SEQUENCE [LARGE SCALE GENOMIC DNA]</scope>
    <source>
        <strain evidence="8">ATCC 12662 / DSM 519 / JCM 1433 / CCUG 9281 / NCIMB 10654 / HF</strain>
    </source>
</reference>
<dbReference type="GO" id="GO:0016020">
    <property type="term" value="C:membrane"/>
    <property type="evidence" value="ECO:0007669"/>
    <property type="project" value="InterPro"/>
</dbReference>
<dbReference type="EMBL" id="FP565809">
    <property type="protein sequence ID" value="CBH22567.1"/>
    <property type="molecule type" value="Genomic_DNA"/>
</dbReference>
<evidence type="ECO:0000313" key="7">
    <source>
        <dbReference type="EMBL" id="CBH22567.1"/>
    </source>
</evidence>
<dbReference type="SUPFAM" id="SSF49313">
    <property type="entry name" value="Cadherin-like"/>
    <property type="match status" value="2"/>
</dbReference>
<keyword evidence="2" id="KW-0378">Hydrolase</keyword>
<evidence type="ECO:0000256" key="3">
    <source>
        <dbReference type="SAM" id="MobiDB-lite"/>
    </source>
</evidence>
<evidence type="ECO:0000256" key="2">
    <source>
        <dbReference type="ARBA" id="ARBA00023295"/>
    </source>
</evidence>
<dbReference type="Gene3D" id="2.60.120.260">
    <property type="entry name" value="Galactose-binding domain-like"/>
    <property type="match status" value="1"/>
</dbReference>
<dbReference type="HOGENOM" id="CLU_264898_0_0_9"/>